<feature type="compositionally biased region" description="Basic residues" evidence="1">
    <location>
        <begin position="295"/>
        <end position="309"/>
    </location>
</feature>
<feature type="region of interest" description="Disordered" evidence="1">
    <location>
        <begin position="1"/>
        <end position="68"/>
    </location>
</feature>
<gene>
    <name evidence="2" type="ORF">EIP91_009154</name>
</gene>
<feature type="compositionally biased region" description="Basic and acidic residues" evidence="1">
    <location>
        <begin position="1"/>
        <end position="27"/>
    </location>
</feature>
<comment type="caution">
    <text evidence="2">The sequence shown here is derived from an EMBL/GenBank/DDBJ whole genome shotgun (WGS) entry which is preliminary data.</text>
</comment>
<feature type="region of interest" description="Disordered" evidence="1">
    <location>
        <begin position="293"/>
        <end position="312"/>
    </location>
</feature>
<evidence type="ECO:0000313" key="2">
    <source>
        <dbReference type="EMBL" id="TCD61015.1"/>
    </source>
</evidence>
<dbReference type="EMBL" id="RWJN01000515">
    <property type="protein sequence ID" value="TCD61015.1"/>
    <property type="molecule type" value="Genomic_DNA"/>
</dbReference>
<keyword evidence="3" id="KW-1185">Reference proteome</keyword>
<evidence type="ECO:0000256" key="1">
    <source>
        <dbReference type="SAM" id="MobiDB-lite"/>
    </source>
</evidence>
<feature type="compositionally biased region" description="Polar residues" evidence="1">
    <location>
        <begin position="33"/>
        <end position="45"/>
    </location>
</feature>
<feature type="region of interest" description="Disordered" evidence="1">
    <location>
        <begin position="322"/>
        <end position="343"/>
    </location>
</feature>
<reference evidence="2 3" key="1">
    <citation type="submission" date="2018-11" db="EMBL/GenBank/DDBJ databases">
        <title>Genome assembly of Steccherinum ochraceum LE-BIN_3174, the white-rot fungus of the Steccherinaceae family (The Residual Polyporoid clade, Polyporales, Basidiomycota).</title>
        <authorList>
            <person name="Fedorova T.V."/>
            <person name="Glazunova O.A."/>
            <person name="Landesman E.O."/>
            <person name="Moiseenko K.V."/>
            <person name="Psurtseva N.V."/>
            <person name="Savinova O.S."/>
            <person name="Shakhova N.V."/>
            <person name="Tyazhelova T.V."/>
            <person name="Vasina D.V."/>
        </authorList>
    </citation>
    <scope>NUCLEOTIDE SEQUENCE [LARGE SCALE GENOMIC DNA]</scope>
    <source>
        <strain evidence="2 3">LE-BIN_3174</strain>
    </source>
</reference>
<organism evidence="2 3">
    <name type="scientific">Steccherinum ochraceum</name>
    <dbReference type="NCBI Taxonomy" id="92696"/>
    <lineage>
        <taxon>Eukaryota</taxon>
        <taxon>Fungi</taxon>
        <taxon>Dikarya</taxon>
        <taxon>Basidiomycota</taxon>
        <taxon>Agaricomycotina</taxon>
        <taxon>Agaricomycetes</taxon>
        <taxon>Polyporales</taxon>
        <taxon>Steccherinaceae</taxon>
        <taxon>Steccherinum</taxon>
    </lineage>
</organism>
<feature type="region of interest" description="Disordered" evidence="1">
    <location>
        <begin position="106"/>
        <end position="126"/>
    </location>
</feature>
<dbReference type="AlphaFoldDB" id="A0A4R0R7J3"/>
<accession>A0A4R0R7J3</accession>
<proteinExistence type="predicted"/>
<name>A0A4R0R7J3_9APHY</name>
<feature type="region of interest" description="Disordered" evidence="1">
    <location>
        <begin position="143"/>
        <end position="200"/>
    </location>
</feature>
<evidence type="ECO:0000313" key="3">
    <source>
        <dbReference type="Proteomes" id="UP000292702"/>
    </source>
</evidence>
<sequence>MDHSLNSLRRHEVTEISRQRTPGDENKYPLLFQTDTEPTMIQTSPIRRPNENPEKTTISRPKYPRRSADAANKSLEELYGENGAENSQVGETQYFEYLTGPPRAVTPPHSLDIPNLSPLSPPKYKPDWLTRVDKWGRVSIVPNDAIPDSISASSERAASEDRNSAYDSLPGPEDQQSQVVDEPEFGPMVLEPADPESPSRAELGIEPNMEKLNPLDGTCQRVVACFKQVAALHRQQAASYDELADALADFGQSMNAAHFKKVLEGISGAANLESPSSAYQDLPVDVNAAAEVGNKHSKIGRPSGGKKRRRSDEVLLIKAKLQKQYHESGDGEEDDDVVGGTGL</sequence>
<protein>
    <submittedName>
        <fullName evidence="2">Uncharacterized protein</fullName>
    </submittedName>
</protein>
<dbReference type="Proteomes" id="UP000292702">
    <property type="component" value="Unassembled WGS sequence"/>
</dbReference>